<dbReference type="AlphaFoldDB" id="A0A409YM54"/>
<evidence type="ECO:0000313" key="2">
    <source>
        <dbReference type="EMBL" id="PPR03664.1"/>
    </source>
</evidence>
<dbReference type="EMBL" id="NHTK01001041">
    <property type="protein sequence ID" value="PPR03664.1"/>
    <property type="molecule type" value="Genomic_DNA"/>
</dbReference>
<protein>
    <recommendedName>
        <fullName evidence="1">F-box domain-containing protein</fullName>
    </recommendedName>
</protein>
<dbReference type="Gene3D" id="1.20.1280.50">
    <property type="match status" value="1"/>
</dbReference>
<evidence type="ECO:0000313" key="3">
    <source>
        <dbReference type="Proteomes" id="UP000284842"/>
    </source>
</evidence>
<evidence type="ECO:0000259" key="1">
    <source>
        <dbReference type="PROSITE" id="PS50181"/>
    </source>
</evidence>
<dbReference type="InParanoid" id="A0A409YM54"/>
<accession>A0A409YM54</accession>
<dbReference type="SUPFAM" id="SSF81383">
    <property type="entry name" value="F-box domain"/>
    <property type="match status" value="1"/>
</dbReference>
<dbReference type="Proteomes" id="UP000284842">
    <property type="component" value="Unassembled WGS sequence"/>
</dbReference>
<comment type="caution">
    <text evidence="2">The sequence shown here is derived from an EMBL/GenBank/DDBJ whole genome shotgun (WGS) entry which is preliminary data.</text>
</comment>
<dbReference type="Pfam" id="PF00646">
    <property type="entry name" value="F-box"/>
    <property type="match status" value="1"/>
</dbReference>
<feature type="domain" description="F-box" evidence="1">
    <location>
        <begin position="10"/>
        <end position="56"/>
    </location>
</feature>
<keyword evidence="3" id="KW-1185">Reference proteome</keyword>
<proteinExistence type="predicted"/>
<dbReference type="InterPro" id="IPR001810">
    <property type="entry name" value="F-box_dom"/>
</dbReference>
<gene>
    <name evidence="2" type="ORF">CVT24_007778</name>
</gene>
<reference evidence="2 3" key="1">
    <citation type="journal article" date="2018" name="Evol. Lett.">
        <title>Horizontal gene cluster transfer increased hallucinogenic mushroom diversity.</title>
        <authorList>
            <person name="Reynolds H.T."/>
            <person name="Vijayakumar V."/>
            <person name="Gluck-Thaler E."/>
            <person name="Korotkin H.B."/>
            <person name="Matheny P.B."/>
            <person name="Slot J.C."/>
        </authorList>
    </citation>
    <scope>NUCLEOTIDE SEQUENCE [LARGE SCALE GENOMIC DNA]</scope>
    <source>
        <strain evidence="2 3">2629</strain>
    </source>
</reference>
<sequence>MITAHSAQRATALDEMPVDILLYIFKFLKAKDILSIRKTCKNLESATRGRVVWLEAARRMIKDNVLYEPSFDLGNMAQLQLEHLSMGSHRFHRLLQKAIKIVNVSLKTLFPQLHSTHHNLVSTRTDGTLVNKMHLVPGGRFLVTLQDRRGIEIIDLPYFTDSAPGDTNIQPCVSIADPDVVHFSIHPAPDPKILRLRLRFTRQSIQSASLFVTEIVDMDLSCTPPVVRRFGKMRIAIPNEDDSRALTSINKDMFVLVFRTLITVWNCVTKKAAQWTMPVDAAQLFITETEVIVLSRCYYGPEAAQTGVYIFKIPPLTLDEDTLATYQTVPMVPYVFVPLPSGVEPYNLNCRGSCDWYTGSTSMIWFDLIHPRATFTRIKLVNDSDGNYRLESLPGSTLGCQPDMSHQSCQRTYDNGEMTLAWWTPRHHDAGVSCHFGDTFPSFQSEISEETVALLRDEYGILGGAPWASLCATCKNLENATRGRVVWLEAARRMIKDNVLYEPSFDLDNMAQLQLEHLSMGSHQFHRLLQKATKGAEGPLKPLFTPKLYPTRRNLLSIGADATLLNRMHLIPGGRFLVTLHHRRAIEIRDLSYFTDSEWTPDDTNNQPCVSIADPDVVYFTIHPAPDPKVIRLRLRFTTLDTQGTSRLFVTEIVDVDLSCTPPVVRRSGKMGVDVPPENDNGGIFTSVNKDIFVLVSGFLITVWNCVNKKGAQWTVPVSAAQFFITDTEVMIISPFYYDMEASQNGVYIYKIPPLTLDNEALATYQAASMAPYVFIPLPSEVEPYYKCRGSCDWYTGSTNIIWFDLIHPRSKFTRMKLVADSDGGYRLDRAPTSTLGYQRDDALSSRQRMYDNDEKTLAWWTPSRQEAGVSCHFGDTFPSFGSEISEEEEKVALVCHEFGILGGESWASLCAVSGRLVYAAARHSNSMPGNSLMLDIFVRDFLTPSSDDAT</sequence>
<name>A0A409YM54_9AGAR</name>
<organism evidence="2 3">
    <name type="scientific">Panaeolus cyanescens</name>
    <dbReference type="NCBI Taxonomy" id="181874"/>
    <lineage>
        <taxon>Eukaryota</taxon>
        <taxon>Fungi</taxon>
        <taxon>Dikarya</taxon>
        <taxon>Basidiomycota</taxon>
        <taxon>Agaricomycotina</taxon>
        <taxon>Agaricomycetes</taxon>
        <taxon>Agaricomycetidae</taxon>
        <taxon>Agaricales</taxon>
        <taxon>Agaricineae</taxon>
        <taxon>Galeropsidaceae</taxon>
        <taxon>Panaeolus</taxon>
    </lineage>
</organism>
<dbReference type="InterPro" id="IPR036047">
    <property type="entry name" value="F-box-like_dom_sf"/>
</dbReference>
<dbReference type="OrthoDB" id="3070325at2759"/>
<dbReference type="PROSITE" id="PS50181">
    <property type="entry name" value="FBOX"/>
    <property type="match status" value="1"/>
</dbReference>
<dbReference type="SMART" id="SM00256">
    <property type="entry name" value="FBOX"/>
    <property type="match status" value="1"/>
</dbReference>